<keyword evidence="5" id="KW-1185">Reference proteome</keyword>
<evidence type="ECO:0000256" key="2">
    <source>
        <dbReference type="SAM" id="SignalP"/>
    </source>
</evidence>
<feature type="signal peptide" evidence="2">
    <location>
        <begin position="1"/>
        <end position="15"/>
    </location>
</feature>
<name>A0A4S2LWN3_OPIFE</name>
<dbReference type="InterPro" id="IPR014044">
    <property type="entry name" value="CAP_dom"/>
</dbReference>
<dbReference type="AlphaFoldDB" id="A0A4S2LWN3"/>
<dbReference type="SUPFAM" id="SSF55797">
    <property type="entry name" value="PR-1-like"/>
    <property type="match status" value="1"/>
</dbReference>
<dbReference type="PANTHER" id="PTHR10334">
    <property type="entry name" value="CYSTEINE-RICH SECRETORY PROTEIN-RELATED"/>
    <property type="match status" value="1"/>
</dbReference>
<reference evidence="4 5" key="1">
    <citation type="journal article" date="2019" name="BMC Genomics">
        <title>New insights from Opisthorchis felineus genome: update on genomics of the epidemiologically important liver flukes.</title>
        <authorList>
            <person name="Ershov N.I."/>
            <person name="Mordvinov V.A."/>
            <person name="Prokhortchouk E.B."/>
            <person name="Pakharukova M.Y."/>
            <person name="Gunbin K.V."/>
            <person name="Ustyantsev K."/>
            <person name="Genaev M.A."/>
            <person name="Blinov A.G."/>
            <person name="Mazur A."/>
            <person name="Boulygina E."/>
            <person name="Tsygankova S."/>
            <person name="Khrameeva E."/>
            <person name="Chekanov N."/>
            <person name="Fan G."/>
            <person name="Xiao A."/>
            <person name="Zhang H."/>
            <person name="Xu X."/>
            <person name="Yang H."/>
            <person name="Solovyev V."/>
            <person name="Lee S.M."/>
            <person name="Liu X."/>
            <person name="Afonnikov D.A."/>
            <person name="Skryabin K.G."/>
        </authorList>
    </citation>
    <scope>NUCLEOTIDE SEQUENCE [LARGE SCALE GENOMIC DNA]</scope>
    <source>
        <strain evidence="4">AK-0245</strain>
        <tissue evidence="4">Whole organism</tissue>
    </source>
</reference>
<dbReference type="Gene3D" id="3.40.33.10">
    <property type="entry name" value="CAP"/>
    <property type="match status" value="1"/>
</dbReference>
<dbReference type="Pfam" id="PF00188">
    <property type="entry name" value="CAP"/>
    <property type="match status" value="1"/>
</dbReference>
<gene>
    <name evidence="4" type="ORF">CRM22_004331</name>
</gene>
<sequence length="322" mass="36550">MKILRFLTLCSIVVAFNAQRSAREARPNIPVNLALQRPYLQANEALELRAIANRLQPLLIGFMRLQRALDRVTSETQQLHAAFKDLAPVDATKVLIIRLTEIRNRMRTRQQQGQLGSSTQGDGRPQAEDLRQRQGQEAERSQPGSSNNAENEEQPGEPVYTIQDQNTGEAITVGLSPEILRDSEFLDRHNFYRRRLRDGTDPDGNRVPGLADLIWDEALADECRNWARTCVYQYAQNITAEENLASTTNVIGDPVQLWYEYRRQTGHYRKMVSPTAVYLGCHMTHCDVLQLVQAGSTQTNAFYTVCRYSTTKTTPEVPAEQM</sequence>
<feature type="region of interest" description="Disordered" evidence="1">
    <location>
        <begin position="107"/>
        <end position="168"/>
    </location>
</feature>
<dbReference type="InterPro" id="IPR035940">
    <property type="entry name" value="CAP_sf"/>
</dbReference>
<dbReference type="OrthoDB" id="414826at2759"/>
<evidence type="ECO:0000256" key="1">
    <source>
        <dbReference type="SAM" id="MobiDB-lite"/>
    </source>
</evidence>
<feature type="compositionally biased region" description="Basic and acidic residues" evidence="1">
    <location>
        <begin position="125"/>
        <end position="140"/>
    </location>
</feature>
<dbReference type="InterPro" id="IPR001283">
    <property type="entry name" value="CRISP-related"/>
</dbReference>
<organism evidence="4 5">
    <name type="scientific">Opisthorchis felineus</name>
    <dbReference type="NCBI Taxonomy" id="147828"/>
    <lineage>
        <taxon>Eukaryota</taxon>
        <taxon>Metazoa</taxon>
        <taxon>Spiralia</taxon>
        <taxon>Lophotrochozoa</taxon>
        <taxon>Platyhelminthes</taxon>
        <taxon>Trematoda</taxon>
        <taxon>Digenea</taxon>
        <taxon>Opisthorchiida</taxon>
        <taxon>Opisthorchiata</taxon>
        <taxon>Opisthorchiidae</taxon>
        <taxon>Opisthorchis</taxon>
    </lineage>
</organism>
<dbReference type="Proteomes" id="UP000308267">
    <property type="component" value="Unassembled WGS sequence"/>
</dbReference>
<evidence type="ECO:0000259" key="3">
    <source>
        <dbReference type="SMART" id="SM00198"/>
    </source>
</evidence>
<dbReference type="SMART" id="SM00198">
    <property type="entry name" value="SCP"/>
    <property type="match status" value="1"/>
</dbReference>
<keyword evidence="2" id="KW-0732">Signal</keyword>
<feature type="compositionally biased region" description="Low complexity" evidence="1">
    <location>
        <begin position="109"/>
        <end position="120"/>
    </location>
</feature>
<comment type="caution">
    <text evidence="4">The sequence shown here is derived from an EMBL/GenBank/DDBJ whole genome shotgun (WGS) entry which is preliminary data.</text>
</comment>
<dbReference type="EMBL" id="SJOL01006372">
    <property type="protein sequence ID" value="TGZ68283.1"/>
    <property type="molecule type" value="Genomic_DNA"/>
</dbReference>
<evidence type="ECO:0000313" key="5">
    <source>
        <dbReference type="Proteomes" id="UP000308267"/>
    </source>
</evidence>
<accession>A0A4S2LWN3</accession>
<protein>
    <recommendedName>
        <fullName evidence="3">SCP domain-containing protein</fullName>
    </recommendedName>
</protein>
<dbReference type="CDD" id="cd05380">
    <property type="entry name" value="CAP_euk"/>
    <property type="match status" value="1"/>
</dbReference>
<proteinExistence type="predicted"/>
<feature type="domain" description="SCP" evidence="3">
    <location>
        <begin position="180"/>
        <end position="316"/>
    </location>
</feature>
<evidence type="ECO:0000313" key="4">
    <source>
        <dbReference type="EMBL" id="TGZ68283.1"/>
    </source>
</evidence>
<feature type="chain" id="PRO_5020406791" description="SCP domain-containing protein" evidence="2">
    <location>
        <begin position="16"/>
        <end position="322"/>
    </location>
</feature>